<dbReference type="PROSITE" id="PS51257">
    <property type="entry name" value="PROKAR_LIPOPROTEIN"/>
    <property type="match status" value="1"/>
</dbReference>
<accession>A0A1H8QH03</accession>
<dbReference type="STRING" id="394193.SAMN04489732_101356"/>
<evidence type="ECO:0008006" key="3">
    <source>
        <dbReference type="Google" id="ProtNLM"/>
    </source>
</evidence>
<organism evidence="1 2">
    <name type="scientific">Amycolatopsis saalfeldensis</name>
    <dbReference type="NCBI Taxonomy" id="394193"/>
    <lineage>
        <taxon>Bacteria</taxon>
        <taxon>Bacillati</taxon>
        <taxon>Actinomycetota</taxon>
        <taxon>Actinomycetes</taxon>
        <taxon>Pseudonocardiales</taxon>
        <taxon>Pseudonocardiaceae</taxon>
        <taxon>Amycolatopsis</taxon>
    </lineage>
</organism>
<dbReference type="Proteomes" id="UP000198582">
    <property type="component" value="Unassembled WGS sequence"/>
</dbReference>
<keyword evidence="2" id="KW-1185">Reference proteome</keyword>
<gene>
    <name evidence="1" type="ORF">SAMN04489732_101356</name>
</gene>
<evidence type="ECO:0000313" key="1">
    <source>
        <dbReference type="EMBL" id="SEO53509.1"/>
    </source>
</evidence>
<name>A0A1H8QH03_9PSEU</name>
<dbReference type="EMBL" id="FOEF01000001">
    <property type="protein sequence ID" value="SEO53509.1"/>
    <property type="molecule type" value="Genomic_DNA"/>
</dbReference>
<evidence type="ECO:0000313" key="2">
    <source>
        <dbReference type="Proteomes" id="UP000198582"/>
    </source>
</evidence>
<reference evidence="1 2" key="1">
    <citation type="submission" date="2016-10" db="EMBL/GenBank/DDBJ databases">
        <authorList>
            <person name="de Groot N.N."/>
        </authorList>
    </citation>
    <scope>NUCLEOTIDE SEQUENCE [LARGE SCALE GENOMIC DNA]</scope>
    <source>
        <strain evidence="1 2">DSM 44993</strain>
    </source>
</reference>
<sequence>MAATVLRVVHDLRRGRFLKLSALVAAGVLVVSACGGPDLGKQNFARTTVPAASGDSPASSGPITDPAVASAALRPVQPCQFVDQASLAVLGTADGDPTPSSVRFDDCRNKVKDPGGKEISVDAQVGTLVTFASSKGTGQVGGLPQVEVKDTTGTSCTVSALTSRDPDLGISFLIDYAGGDPCRAGRTLLTPAVQKLHSSPQKYAEAKGSLIDVDPCSVLTDAAVAPVIKNAKAGASSLHSCVWGTSASVTVLFFPSTPPLEGDGWVKADVGAPSQAFQKQGATGSSDCRIQWQHRPWQDGSVEVAQVQYTNYDTKPETDDPCGKALGLAKQVAPKLPQP</sequence>
<dbReference type="AlphaFoldDB" id="A0A1H8QH03"/>
<proteinExistence type="predicted"/>
<protein>
    <recommendedName>
        <fullName evidence="3">DUF3558 domain-containing protein</fullName>
    </recommendedName>
</protein>